<protein>
    <submittedName>
        <fullName evidence="1">G1648 protein</fullName>
    </submittedName>
</protein>
<comment type="caution">
    <text evidence="1">The sequence shown here is derived from an EMBL/GenBank/DDBJ whole genome shotgun (WGS) entry which is preliminary data.</text>
</comment>
<reference evidence="1 2" key="1">
    <citation type="submission" date="2024-06" db="EMBL/GenBank/DDBJ databases">
        <authorList>
            <person name="Kraege A."/>
            <person name="Thomma B."/>
        </authorList>
    </citation>
    <scope>NUCLEOTIDE SEQUENCE [LARGE SCALE GENOMIC DNA]</scope>
</reference>
<keyword evidence="2" id="KW-1185">Reference proteome</keyword>
<dbReference type="Proteomes" id="UP001497392">
    <property type="component" value="Unassembled WGS sequence"/>
</dbReference>
<dbReference type="EMBL" id="CAXHTA020000002">
    <property type="protein sequence ID" value="CAL5219748.1"/>
    <property type="molecule type" value="Genomic_DNA"/>
</dbReference>
<proteinExistence type="predicted"/>
<gene>
    <name evidence="1" type="primary">g1648</name>
    <name evidence="1" type="ORF">VP750_LOCUS1407</name>
</gene>
<name>A0ABP1FNR5_9CHLO</name>
<sequence length="152" mass="17521">MQLQRMAWKLQRVTLATHLYIHTNFAPRPDRNPDKEGSARLLPELRAVISASQHLPDLTALKWDVWLPAPTGSDWSETHQKYVPHCLMWQDRLLLNASNITVLSLGNVLRPPRLGHLPLQHLELSVEEEEQPWVLDFLSDLRQITSLKLGFP</sequence>
<organism evidence="1 2">
    <name type="scientific">Coccomyxa viridis</name>
    <dbReference type="NCBI Taxonomy" id="1274662"/>
    <lineage>
        <taxon>Eukaryota</taxon>
        <taxon>Viridiplantae</taxon>
        <taxon>Chlorophyta</taxon>
        <taxon>core chlorophytes</taxon>
        <taxon>Trebouxiophyceae</taxon>
        <taxon>Trebouxiophyceae incertae sedis</taxon>
        <taxon>Coccomyxaceae</taxon>
        <taxon>Coccomyxa</taxon>
    </lineage>
</organism>
<accession>A0ABP1FNR5</accession>
<evidence type="ECO:0000313" key="2">
    <source>
        <dbReference type="Proteomes" id="UP001497392"/>
    </source>
</evidence>
<evidence type="ECO:0000313" key="1">
    <source>
        <dbReference type="EMBL" id="CAL5219748.1"/>
    </source>
</evidence>